<dbReference type="InterPro" id="IPR003594">
    <property type="entry name" value="HATPase_dom"/>
</dbReference>
<accession>A0A9X4IY40</accession>
<gene>
    <name evidence="2" type="ORF">L9X51_15195</name>
</gene>
<dbReference type="SUPFAM" id="SSF55874">
    <property type="entry name" value="ATPase domain of HSP90 chaperone/DNA topoisomerase II/histidine kinase"/>
    <property type="match status" value="1"/>
</dbReference>
<dbReference type="EMBL" id="JAKNAX010000052">
    <property type="protein sequence ID" value="MDE1347773.1"/>
    <property type="molecule type" value="Genomic_DNA"/>
</dbReference>
<evidence type="ECO:0000313" key="3">
    <source>
        <dbReference type="Proteomes" id="UP001140978"/>
    </source>
</evidence>
<dbReference type="Pfam" id="PF02518">
    <property type="entry name" value="HATPase_c"/>
    <property type="match status" value="1"/>
</dbReference>
<name>A0A9X4IY40_9VIBR</name>
<dbReference type="Proteomes" id="UP001140978">
    <property type="component" value="Unassembled WGS sequence"/>
</dbReference>
<dbReference type="InterPro" id="IPR036890">
    <property type="entry name" value="HATPase_C_sf"/>
</dbReference>
<dbReference type="RefSeq" id="WP_171981538.1">
    <property type="nucleotide sequence ID" value="NZ_CALYLG010000266.1"/>
</dbReference>
<organism evidence="2 3">
    <name type="scientific">Vibrio aestuarianus</name>
    <dbReference type="NCBI Taxonomy" id="28171"/>
    <lineage>
        <taxon>Bacteria</taxon>
        <taxon>Pseudomonadati</taxon>
        <taxon>Pseudomonadota</taxon>
        <taxon>Gammaproteobacteria</taxon>
        <taxon>Vibrionales</taxon>
        <taxon>Vibrionaceae</taxon>
        <taxon>Vibrio</taxon>
    </lineage>
</organism>
<evidence type="ECO:0000313" key="2">
    <source>
        <dbReference type="EMBL" id="MDE1347773.1"/>
    </source>
</evidence>
<dbReference type="AlphaFoldDB" id="A0A9X4IY40"/>
<protein>
    <recommendedName>
        <fullName evidence="1">Histidine kinase/HSP90-like ATPase domain-containing protein</fullName>
    </recommendedName>
</protein>
<evidence type="ECO:0000259" key="1">
    <source>
        <dbReference type="Pfam" id="PF02518"/>
    </source>
</evidence>
<sequence length="67" mass="7526">MDPPADIPNILGEEQRLRQVLGNLLTNAIDAMKAAEYSDAVQSKNMIIIRITDNRCGKQYKLKSYTS</sequence>
<proteinExistence type="predicted"/>
<comment type="caution">
    <text evidence="2">The sequence shown here is derived from an EMBL/GenBank/DDBJ whole genome shotgun (WGS) entry which is preliminary data.</text>
</comment>
<reference evidence="2" key="1">
    <citation type="submission" date="2022-02" db="EMBL/GenBank/DDBJ databases">
        <title>Emergence and expansion in Europe of a Vibrio aestuarianus clonal complex pathogenic for oysters.</title>
        <authorList>
            <person name="Mesnil A."/>
            <person name="Travers M.-A."/>
        </authorList>
    </citation>
    <scope>NUCLEOTIDE SEQUENCE</scope>
    <source>
        <strain evidence="2">19_064_15T1</strain>
    </source>
</reference>
<dbReference type="Gene3D" id="3.30.565.10">
    <property type="entry name" value="Histidine kinase-like ATPase, C-terminal domain"/>
    <property type="match status" value="1"/>
</dbReference>
<feature type="domain" description="Histidine kinase/HSP90-like ATPase" evidence="1">
    <location>
        <begin position="12"/>
        <end position="57"/>
    </location>
</feature>